<keyword evidence="1" id="KW-0732">Signal</keyword>
<comment type="caution">
    <text evidence="2">The sequence shown here is derived from an EMBL/GenBank/DDBJ whole genome shotgun (WGS) entry which is preliminary data.</text>
</comment>
<name>A0A7J6MNG8_PERCH</name>
<evidence type="ECO:0000313" key="3">
    <source>
        <dbReference type="Proteomes" id="UP000591131"/>
    </source>
</evidence>
<organism evidence="2 3">
    <name type="scientific">Perkinsus chesapeaki</name>
    <name type="common">Clam parasite</name>
    <name type="synonym">Perkinsus andrewsi</name>
    <dbReference type="NCBI Taxonomy" id="330153"/>
    <lineage>
        <taxon>Eukaryota</taxon>
        <taxon>Sar</taxon>
        <taxon>Alveolata</taxon>
        <taxon>Perkinsozoa</taxon>
        <taxon>Perkinsea</taxon>
        <taxon>Perkinsida</taxon>
        <taxon>Perkinsidae</taxon>
        <taxon>Perkinsus</taxon>
    </lineage>
</organism>
<dbReference type="AlphaFoldDB" id="A0A7J6MNG8"/>
<dbReference type="EMBL" id="JAAPAO010000099">
    <property type="protein sequence ID" value="KAF4672790.1"/>
    <property type="molecule type" value="Genomic_DNA"/>
</dbReference>
<protein>
    <submittedName>
        <fullName evidence="2">Uncharacterized protein</fullName>
    </submittedName>
</protein>
<reference evidence="2 3" key="1">
    <citation type="submission" date="2020-04" db="EMBL/GenBank/DDBJ databases">
        <title>Perkinsus chesapeaki whole genome sequence.</title>
        <authorList>
            <person name="Bogema D.R."/>
        </authorList>
    </citation>
    <scope>NUCLEOTIDE SEQUENCE [LARGE SCALE GENOMIC DNA]</scope>
    <source>
        <strain evidence="2">ATCC PRA-425</strain>
    </source>
</reference>
<proteinExistence type="predicted"/>
<sequence length="142" mass="15678">MTRLFTFLALMISTLIVEGLRGLLQATPRPSGVYGGTVPDATGEIIFNAGHPTFSMDVVILGCPLAVQGLQYQVVHLKEEAYNVKVDHTGTNLVQQVNACGDLRIVIGDFAEMTFYFNPSDNENAIELRSTTEEWEGRFEHT</sequence>
<keyword evidence="3" id="KW-1185">Reference proteome</keyword>
<feature type="signal peptide" evidence="1">
    <location>
        <begin position="1"/>
        <end position="19"/>
    </location>
</feature>
<evidence type="ECO:0000313" key="2">
    <source>
        <dbReference type="EMBL" id="KAF4672790.1"/>
    </source>
</evidence>
<gene>
    <name evidence="2" type="ORF">FOL47_011369</name>
</gene>
<evidence type="ECO:0000256" key="1">
    <source>
        <dbReference type="SAM" id="SignalP"/>
    </source>
</evidence>
<dbReference type="Proteomes" id="UP000591131">
    <property type="component" value="Unassembled WGS sequence"/>
</dbReference>
<accession>A0A7J6MNG8</accession>
<feature type="chain" id="PRO_5029551557" evidence="1">
    <location>
        <begin position="20"/>
        <end position="142"/>
    </location>
</feature>